<name>A0A0J9XFM4_GEOCN</name>
<keyword evidence="5" id="KW-1185">Reference proteome</keyword>
<keyword evidence="1 4" id="KW-0378">Hydrolase</keyword>
<proteinExistence type="predicted"/>
<dbReference type="GO" id="GO:0016787">
    <property type="term" value="F:hydrolase activity"/>
    <property type="evidence" value="ECO:0007669"/>
    <property type="project" value="InterPro"/>
</dbReference>
<organism evidence="4 5">
    <name type="scientific">Geotrichum candidum</name>
    <name type="common">Oospora lactis</name>
    <name type="synonym">Dipodascus geotrichum</name>
    <dbReference type="NCBI Taxonomy" id="1173061"/>
    <lineage>
        <taxon>Eukaryota</taxon>
        <taxon>Fungi</taxon>
        <taxon>Dikarya</taxon>
        <taxon>Ascomycota</taxon>
        <taxon>Saccharomycotina</taxon>
        <taxon>Dipodascomycetes</taxon>
        <taxon>Dipodascales</taxon>
        <taxon>Dipodascaceae</taxon>
        <taxon>Geotrichum</taxon>
    </lineage>
</organism>
<reference evidence="4" key="1">
    <citation type="submission" date="2014-03" db="EMBL/GenBank/DDBJ databases">
        <authorList>
            <person name="Casaregola S."/>
        </authorList>
    </citation>
    <scope>NUCLEOTIDE SEQUENCE [LARGE SCALE GENOMIC DNA]</scope>
    <source>
        <strain evidence="4">CLIB 918</strain>
    </source>
</reference>
<dbReference type="PROSITE" id="PS51194">
    <property type="entry name" value="HELICASE_CTER"/>
    <property type="match status" value="1"/>
</dbReference>
<dbReference type="Pfam" id="PF04851">
    <property type="entry name" value="ResIII"/>
    <property type="match status" value="1"/>
</dbReference>
<dbReference type="InterPro" id="IPR014001">
    <property type="entry name" value="Helicase_ATP-bd"/>
</dbReference>
<dbReference type="SMART" id="SM00487">
    <property type="entry name" value="DEXDc"/>
    <property type="match status" value="1"/>
</dbReference>
<gene>
    <name evidence="4" type="ORF">BN980_GECA14s02705g</name>
</gene>
<feature type="domain" description="Helicase ATP-binding" evidence="2">
    <location>
        <begin position="112"/>
        <end position="273"/>
    </location>
</feature>
<dbReference type="CDD" id="cd18799">
    <property type="entry name" value="SF2_C_EcoAI-like"/>
    <property type="match status" value="1"/>
</dbReference>
<dbReference type="InterPro" id="IPR050742">
    <property type="entry name" value="Helicase_Restrict-Modif_Enz"/>
</dbReference>
<keyword evidence="1 4" id="KW-0547">Nucleotide-binding</keyword>
<evidence type="ECO:0000259" key="2">
    <source>
        <dbReference type="PROSITE" id="PS51192"/>
    </source>
</evidence>
<dbReference type="GO" id="GO:0036121">
    <property type="term" value="F:double-stranded DNA helicase activity"/>
    <property type="evidence" value="ECO:0007669"/>
    <property type="project" value="TreeGrafter"/>
</dbReference>
<dbReference type="SMART" id="SM00490">
    <property type="entry name" value="HELICc"/>
    <property type="match status" value="1"/>
</dbReference>
<dbReference type="CDD" id="cd18032">
    <property type="entry name" value="DEXHc_RE_I_III_res"/>
    <property type="match status" value="1"/>
</dbReference>
<accession>A0A0J9XFM4</accession>
<dbReference type="PANTHER" id="PTHR47396:SF1">
    <property type="entry name" value="ATP-DEPENDENT HELICASE IRC3-RELATED"/>
    <property type="match status" value="1"/>
</dbReference>
<evidence type="ECO:0000256" key="1">
    <source>
        <dbReference type="ARBA" id="ARBA00022806"/>
    </source>
</evidence>
<dbReference type="PROSITE" id="PS51192">
    <property type="entry name" value="HELICASE_ATP_BIND_1"/>
    <property type="match status" value="1"/>
</dbReference>
<dbReference type="STRING" id="1173061.A0A0J9XFM4"/>
<evidence type="ECO:0000313" key="4">
    <source>
        <dbReference type="EMBL" id="CDO56316.1"/>
    </source>
</evidence>
<protein>
    <submittedName>
        <fullName evidence="4">Similar to Saccharomyces cerevisiae YDR332W IRC3 Putative RNA helicase of the DEAH/D-box family</fullName>
    </submittedName>
</protein>
<dbReference type="PANTHER" id="PTHR47396">
    <property type="entry name" value="TYPE I RESTRICTION ENZYME ECOKI R PROTEIN"/>
    <property type="match status" value="1"/>
</dbReference>
<dbReference type="AlphaFoldDB" id="A0A0J9XFM4"/>
<dbReference type="EMBL" id="CCBN010000014">
    <property type="protein sequence ID" value="CDO56316.1"/>
    <property type="molecule type" value="Genomic_DNA"/>
</dbReference>
<sequence>MIRQITLKHSSIARVRFQHSNSHAVVCLQGFLDASHRQYHSNASRFAPISIRGNSTSAQSTNNPSIVLTPEFTDIHLKDQNTTNTQQIPKTVNVSGPPLRDYQQDCIQKCLDAFAEGKRRIAVSLATGGGKTVIFSHLIGHVDSLHRGEKVLVLAHRKELVLQAQATVQRSYPDLKVDVEMGTMNAAEDADITIASVQSIVRPNRLCRFDPSDYKMIIIDEAHHAAARTYLKILEHFNAMSSNTSTYVVGFSATLDRLDGLALSSAMDHIVYERGLVEMIENKHLSDVKIVNVNISIDYKKIKKNSNDFEIRSLSEAVNVRETNDLVCNAWRYQSQTHNTKSTLAFCVDIDHVKSLSKAFRERGIHSEYLTAQTSSINRANILKDFKEGKFPVLINCGILTEGTDIPNIDCILLVRPTKSQSLLLQMIGRGLRLHANKEYCTIIDFVGMMNRGVQTVSTLMGVSPDLIYANDKFMNIKELKKEISSIEKLFEKKKEKNTKKDSSKSHSLNTDKISLPESKALLENMKVSLETYENMVSFLTSKDSPNNTNSVPIHKSVYSWVKITPTKYSLAYLDKHIDLVKVGDDSYSLCQYQKKVRMVKDQPKSYYDKTVIFENIDNALVALKAADTYAKSVFPRNFIIKSALWRTEPCSSSQTKMIEEFFKKKSKTKSFANLLKKGNVSVSLSENDKFDWISGLSKGVCTDMISRIVNGGSQELLQEYVKQLQKKQNGK</sequence>
<dbReference type="GO" id="GO:0000403">
    <property type="term" value="F:Y-form DNA binding"/>
    <property type="evidence" value="ECO:0007669"/>
    <property type="project" value="TreeGrafter"/>
</dbReference>
<dbReference type="Proteomes" id="UP000242525">
    <property type="component" value="Unassembled WGS sequence"/>
</dbReference>
<keyword evidence="1 4" id="KW-0067">ATP-binding</keyword>
<dbReference type="GO" id="GO:0061749">
    <property type="term" value="F:forked DNA-dependent helicase activity"/>
    <property type="evidence" value="ECO:0007669"/>
    <property type="project" value="TreeGrafter"/>
</dbReference>
<evidence type="ECO:0000259" key="3">
    <source>
        <dbReference type="PROSITE" id="PS51194"/>
    </source>
</evidence>
<dbReference type="InterPro" id="IPR006935">
    <property type="entry name" value="Helicase/UvrB_N"/>
</dbReference>
<dbReference type="OrthoDB" id="16911at2759"/>
<dbReference type="GO" id="GO:0032042">
    <property type="term" value="P:mitochondrial DNA metabolic process"/>
    <property type="evidence" value="ECO:0007669"/>
    <property type="project" value="TreeGrafter"/>
</dbReference>
<dbReference type="Pfam" id="PF00271">
    <property type="entry name" value="Helicase_C"/>
    <property type="match status" value="1"/>
</dbReference>
<dbReference type="GO" id="GO:0005759">
    <property type="term" value="C:mitochondrial matrix"/>
    <property type="evidence" value="ECO:0007669"/>
    <property type="project" value="TreeGrafter"/>
</dbReference>
<keyword evidence="1 4" id="KW-0347">Helicase</keyword>
<dbReference type="GO" id="GO:0070125">
    <property type="term" value="P:mitochondrial translational elongation"/>
    <property type="evidence" value="ECO:0007669"/>
    <property type="project" value="TreeGrafter"/>
</dbReference>
<dbReference type="InterPro" id="IPR027417">
    <property type="entry name" value="P-loop_NTPase"/>
</dbReference>
<dbReference type="Gene3D" id="3.40.50.300">
    <property type="entry name" value="P-loop containing nucleotide triphosphate hydrolases"/>
    <property type="match status" value="2"/>
</dbReference>
<evidence type="ECO:0000313" key="5">
    <source>
        <dbReference type="Proteomes" id="UP000242525"/>
    </source>
</evidence>
<feature type="domain" description="Helicase C-terminal" evidence="3">
    <location>
        <begin position="325"/>
        <end position="475"/>
    </location>
</feature>
<dbReference type="GO" id="GO:0005524">
    <property type="term" value="F:ATP binding"/>
    <property type="evidence" value="ECO:0007669"/>
    <property type="project" value="InterPro"/>
</dbReference>
<dbReference type="InterPro" id="IPR001650">
    <property type="entry name" value="Helicase_C-like"/>
</dbReference>
<dbReference type="SUPFAM" id="SSF52540">
    <property type="entry name" value="P-loop containing nucleoside triphosphate hydrolases"/>
    <property type="match status" value="1"/>
</dbReference>
<comment type="caution">
    <text evidence="4">The sequence shown here is derived from an EMBL/GenBank/DDBJ whole genome shotgun (WGS) entry which is preliminary data.</text>
</comment>